<name>A0A3N1PFD2_9GAMM</name>
<evidence type="ECO:0000256" key="1">
    <source>
        <dbReference type="ARBA" id="ARBA00004761"/>
    </source>
</evidence>
<comment type="pathway">
    <text evidence="1">Carbohydrate acid metabolism.</text>
</comment>
<keyword evidence="7" id="KW-1185">Reference proteome</keyword>
<keyword evidence="5" id="KW-0119">Carbohydrate metabolism</keyword>
<dbReference type="CDD" id="cd00452">
    <property type="entry name" value="KDPG_aldolase"/>
    <property type="match status" value="1"/>
</dbReference>
<sequence length="210" mass="21476">MTLLTDLLDQSRLIPIIQADSAAAAVAAARAIHQGGIGQVEVVLRNAQALDCIKAIRNEVPEVRVGAGTVLSGEQARAVHEAGAQFIVTPTTTDKLLAALLETGLPFAPGVSSLSDIGRMVEAGCQQLKLFPAELSGGVALLKAISSIFPGVTFCPTGGVAENNLASYLALGNVFAVGGSWIAPNKLVAEGNWQGISQRAAAAKSQVPGL</sequence>
<dbReference type="NCBIfam" id="TIGR01182">
    <property type="entry name" value="eda"/>
    <property type="match status" value="1"/>
</dbReference>
<comment type="subunit">
    <text evidence="3">Homotrimer.</text>
</comment>
<comment type="similarity">
    <text evidence="2">Belongs to the KHG/KDPG aldolase family.</text>
</comment>
<protein>
    <submittedName>
        <fullName evidence="6">2-dehydro-3-deoxyphosphogluconate aldolase/(4S)-4-hydroxy-2-oxoglutarate aldolase</fullName>
    </submittedName>
</protein>
<evidence type="ECO:0000256" key="4">
    <source>
        <dbReference type="ARBA" id="ARBA00023239"/>
    </source>
</evidence>
<reference evidence="6 7" key="1">
    <citation type="submission" date="2018-11" db="EMBL/GenBank/DDBJ databases">
        <title>Genomic Encyclopedia of Type Strains, Phase IV (KMG-IV): sequencing the most valuable type-strain genomes for metagenomic binning, comparative biology and taxonomic classification.</title>
        <authorList>
            <person name="Goeker M."/>
        </authorList>
    </citation>
    <scope>NUCLEOTIDE SEQUENCE [LARGE SCALE GENOMIC DNA]</scope>
    <source>
        <strain evidence="6 7">DSM 21945</strain>
    </source>
</reference>
<dbReference type="Proteomes" id="UP000268033">
    <property type="component" value="Unassembled WGS sequence"/>
</dbReference>
<gene>
    <name evidence="6" type="ORF">EDC28_105321</name>
</gene>
<dbReference type="GO" id="GO:0016829">
    <property type="term" value="F:lyase activity"/>
    <property type="evidence" value="ECO:0007669"/>
    <property type="project" value="UniProtKB-KW"/>
</dbReference>
<dbReference type="RefSeq" id="WP_123421685.1">
    <property type="nucleotide sequence ID" value="NZ_RJUL01000005.1"/>
</dbReference>
<proteinExistence type="inferred from homology"/>
<evidence type="ECO:0000256" key="5">
    <source>
        <dbReference type="ARBA" id="ARBA00023277"/>
    </source>
</evidence>
<evidence type="ECO:0000313" key="7">
    <source>
        <dbReference type="Proteomes" id="UP000268033"/>
    </source>
</evidence>
<accession>A0A3N1PFD2</accession>
<evidence type="ECO:0000256" key="3">
    <source>
        <dbReference type="ARBA" id="ARBA00011233"/>
    </source>
</evidence>
<dbReference type="InterPro" id="IPR013785">
    <property type="entry name" value="Aldolase_TIM"/>
</dbReference>
<dbReference type="SUPFAM" id="SSF51569">
    <property type="entry name" value="Aldolase"/>
    <property type="match status" value="1"/>
</dbReference>
<dbReference type="Pfam" id="PF01081">
    <property type="entry name" value="Aldolase"/>
    <property type="match status" value="1"/>
</dbReference>
<dbReference type="EMBL" id="RJUL01000005">
    <property type="protein sequence ID" value="ROQ26001.1"/>
    <property type="molecule type" value="Genomic_DNA"/>
</dbReference>
<dbReference type="AlphaFoldDB" id="A0A3N1PFD2"/>
<dbReference type="PANTHER" id="PTHR30246">
    <property type="entry name" value="2-KETO-3-DEOXY-6-PHOSPHOGLUCONATE ALDOLASE"/>
    <property type="match status" value="1"/>
</dbReference>
<keyword evidence="4" id="KW-0456">Lyase</keyword>
<dbReference type="PANTHER" id="PTHR30246:SF1">
    <property type="entry name" value="2-DEHYDRO-3-DEOXY-6-PHOSPHOGALACTONATE ALDOLASE-RELATED"/>
    <property type="match status" value="1"/>
</dbReference>
<evidence type="ECO:0000256" key="2">
    <source>
        <dbReference type="ARBA" id="ARBA00006906"/>
    </source>
</evidence>
<comment type="caution">
    <text evidence="6">The sequence shown here is derived from an EMBL/GenBank/DDBJ whole genome shotgun (WGS) entry which is preliminary data.</text>
</comment>
<dbReference type="InterPro" id="IPR000887">
    <property type="entry name" value="Aldlse_KDPG_KHG"/>
</dbReference>
<organism evidence="6 7">
    <name type="scientific">Gallaecimonas pentaromativorans</name>
    <dbReference type="NCBI Taxonomy" id="584787"/>
    <lineage>
        <taxon>Bacteria</taxon>
        <taxon>Pseudomonadati</taxon>
        <taxon>Pseudomonadota</taxon>
        <taxon>Gammaproteobacteria</taxon>
        <taxon>Enterobacterales</taxon>
        <taxon>Gallaecimonadaceae</taxon>
        <taxon>Gallaecimonas</taxon>
    </lineage>
</organism>
<dbReference type="Gene3D" id="3.20.20.70">
    <property type="entry name" value="Aldolase class I"/>
    <property type="match status" value="1"/>
</dbReference>
<dbReference type="STRING" id="584787.GCA_001247655_01616"/>
<dbReference type="PROSITE" id="PS00160">
    <property type="entry name" value="ALDOLASE_KDPG_KHG_2"/>
    <property type="match status" value="1"/>
</dbReference>
<evidence type="ECO:0000313" key="6">
    <source>
        <dbReference type="EMBL" id="ROQ26001.1"/>
    </source>
</evidence>
<dbReference type="InterPro" id="IPR031338">
    <property type="entry name" value="KDPG/KHG_AS_2"/>
</dbReference>